<feature type="non-terminal residue" evidence="1">
    <location>
        <position position="1"/>
    </location>
</feature>
<comment type="caution">
    <text evidence="1">The sequence shown here is derived from an EMBL/GenBank/DDBJ whole genome shotgun (WGS) entry which is preliminary data.</text>
</comment>
<accession>A0A8S0R9X2</accession>
<gene>
    <name evidence="1" type="ORF">OLEA9_A069067</name>
</gene>
<name>A0A8S0R9X2_OLEEU</name>
<reference evidence="1 2" key="1">
    <citation type="submission" date="2019-12" db="EMBL/GenBank/DDBJ databases">
        <authorList>
            <person name="Alioto T."/>
            <person name="Alioto T."/>
            <person name="Gomez Garrido J."/>
        </authorList>
    </citation>
    <scope>NUCLEOTIDE SEQUENCE [LARGE SCALE GENOMIC DNA]</scope>
</reference>
<organism evidence="1 2">
    <name type="scientific">Olea europaea subsp. europaea</name>
    <dbReference type="NCBI Taxonomy" id="158383"/>
    <lineage>
        <taxon>Eukaryota</taxon>
        <taxon>Viridiplantae</taxon>
        <taxon>Streptophyta</taxon>
        <taxon>Embryophyta</taxon>
        <taxon>Tracheophyta</taxon>
        <taxon>Spermatophyta</taxon>
        <taxon>Magnoliopsida</taxon>
        <taxon>eudicotyledons</taxon>
        <taxon>Gunneridae</taxon>
        <taxon>Pentapetalae</taxon>
        <taxon>asterids</taxon>
        <taxon>lamiids</taxon>
        <taxon>Lamiales</taxon>
        <taxon>Oleaceae</taxon>
        <taxon>Oleeae</taxon>
        <taxon>Olea</taxon>
    </lineage>
</organism>
<proteinExistence type="predicted"/>
<dbReference type="AlphaFoldDB" id="A0A8S0R9X2"/>
<protein>
    <submittedName>
        <fullName evidence="1">Uncharacterized protein</fullName>
    </submittedName>
</protein>
<dbReference type="Proteomes" id="UP000594638">
    <property type="component" value="Unassembled WGS sequence"/>
</dbReference>
<dbReference type="Gramene" id="OE9A069067T1">
    <property type="protein sequence ID" value="OE9A069067C1"/>
    <property type="gene ID" value="OE9A069067"/>
</dbReference>
<keyword evidence="2" id="KW-1185">Reference proteome</keyword>
<evidence type="ECO:0000313" key="1">
    <source>
        <dbReference type="EMBL" id="CAA2974986.1"/>
    </source>
</evidence>
<dbReference type="EMBL" id="CACTIH010002216">
    <property type="protein sequence ID" value="CAA2974986.1"/>
    <property type="molecule type" value="Genomic_DNA"/>
</dbReference>
<evidence type="ECO:0000313" key="2">
    <source>
        <dbReference type="Proteomes" id="UP000594638"/>
    </source>
</evidence>
<sequence>MVPSFYCIAREKLPLYLFVCNDVAVQRCRAQSALLKGLVDCGNIDGVGGS</sequence>